<sequence length="115" mass="14030">MELLDRDTFLEWMERIMTRFDHLKQTIPDIPQRPMLNGEPLLDNQEVCMMLQVSKRTLQRYRDSGTLPFHIIYHKTWYLESEITAFMKHHFTENKKRGGEKTEHNKRQSFLHLQK</sequence>
<comment type="caution">
    <text evidence="3">The sequence shown here is derived from an EMBL/GenBank/DDBJ whole genome shotgun (WGS) entry which is preliminary data.</text>
</comment>
<feature type="domain" description="Helix-turn-helix" evidence="2">
    <location>
        <begin position="41"/>
        <end position="88"/>
    </location>
</feature>
<gene>
    <name evidence="3" type="ORF">D2S45_08265</name>
</gene>
<proteinExistence type="predicted"/>
<dbReference type="PANTHER" id="PTHR34585:SF22">
    <property type="entry name" value="HELIX-TURN-HELIX DOMAIN-CONTAINING PROTEIN"/>
    <property type="match status" value="1"/>
</dbReference>
<keyword evidence="3" id="KW-0238">DNA-binding</keyword>
<reference evidence="3 4" key="1">
    <citation type="submission" date="2018-08" db="EMBL/GenBank/DDBJ databases">
        <title>Comparative analysis of Prevotella intermedia strains.</title>
        <authorList>
            <person name="Moon J.-H."/>
            <person name="Lee J.-H."/>
        </authorList>
    </citation>
    <scope>NUCLEOTIDE SEQUENCE [LARGE SCALE GENOMIC DNA]</scope>
    <source>
        <strain evidence="3 4">ATCC 15033</strain>
    </source>
</reference>
<dbReference type="AlphaFoldDB" id="A0A3R8G7A3"/>
<accession>A0A3R8G7A3</accession>
<dbReference type="InterPro" id="IPR041657">
    <property type="entry name" value="HTH_17"/>
</dbReference>
<organism evidence="3 4">
    <name type="scientific">Prevotella intermedia</name>
    <dbReference type="NCBI Taxonomy" id="28131"/>
    <lineage>
        <taxon>Bacteria</taxon>
        <taxon>Pseudomonadati</taxon>
        <taxon>Bacteroidota</taxon>
        <taxon>Bacteroidia</taxon>
        <taxon>Bacteroidales</taxon>
        <taxon>Prevotellaceae</taxon>
        <taxon>Prevotella</taxon>
    </lineage>
</organism>
<feature type="region of interest" description="Disordered" evidence="1">
    <location>
        <begin position="93"/>
        <end position="115"/>
    </location>
</feature>
<dbReference type="EMBL" id="QXEN01000012">
    <property type="protein sequence ID" value="RRF87061.1"/>
    <property type="molecule type" value="Genomic_DNA"/>
</dbReference>
<keyword evidence="4" id="KW-1185">Reference proteome</keyword>
<evidence type="ECO:0000256" key="1">
    <source>
        <dbReference type="SAM" id="MobiDB-lite"/>
    </source>
</evidence>
<evidence type="ECO:0000313" key="4">
    <source>
        <dbReference type="Proteomes" id="UP000283868"/>
    </source>
</evidence>
<dbReference type="Proteomes" id="UP000283868">
    <property type="component" value="Unassembled WGS sequence"/>
</dbReference>
<dbReference type="Pfam" id="PF12728">
    <property type="entry name" value="HTH_17"/>
    <property type="match status" value="1"/>
</dbReference>
<dbReference type="PANTHER" id="PTHR34585">
    <property type="match status" value="1"/>
</dbReference>
<dbReference type="SUPFAM" id="SSF46955">
    <property type="entry name" value="Putative DNA-binding domain"/>
    <property type="match status" value="1"/>
</dbReference>
<evidence type="ECO:0000313" key="3">
    <source>
        <dbReference type="EMBL" id="RRF87061.1"/>
    </source>
</evidence>
<dbReference type="RefSeq" id="WP_124139979.1">
    <property type="nucleotide sequence ID" value="NZ_QXEM01000012.1"/>
</dbReference>
<protein>
    <submittedName>
        <fullName evidence="3">DNA-binding protein</fullName>
    </submittedName>
</protein>
<evidence type="ECO:0000259" key="2">
    <source>
        <dbReference type="Pfam" id="PF12728"/>
    </source>
</evidence>
<name>A0A3R8G7A3_PREIN</name>
<dbReference type="GO" id="GO:0003677">
    <property type="term" value="F:DNA binding"/>
    <property type="evidence" value="ECO:0007669"/>
    <property type="project" value="UniProtKB-KW"/>
</dbReference>
<feature type="compositionally biased region" description="Basic and acidic residues" evidence="1">
    <location>
        <begin position="93"/>
        <end position="106"/>
    </location>
</feature>
<dbReference type="InterPro" id="IPR009061">
    <property type="entry name" value="DNA-bd_dom_put_sf"/>
</dbReference>